<dbReference type="InterPro" id="IPR047187">
    <property type="entry name" value="SF1_C_Upf1"/>
</dbReference>
<proteinExistence type="predicted"/>
<dbReference type="Pfam" id="PF13086">
    <property type="entry name" value="AAA_11"/>
    <property type="match status" value="2"/>
</dbReference>
<comment type="caution">
    <text evidence="3">The sequence shown here is derived from an EMBL/GenBank/DDBJ whole genome shotgun (WGS) entry which is preliminary data.</text>
</comment>
<evidence type="ECO:0000313" key="3">
    <source>
        <dbReference type="EMBL" id="KAB0792538.1"/>
    </source>
</evidence>
<dbReference type="Gene3D" id="3.40.50.300">
    <property type="entry name" value="P-loop containing nucleotide triphosphate hydrolases"/>
    <property type="match status" value="2"/>
</dbReference>
<reference evidence="3 4" key="1">
    <citation type="journal article" date="2018" name="Elife">
        <title>Firefly genomes illuminate parallel origins of bioluminescence in beetles.</title>
        <authorList>
            <person name="Fallon T.R."/>
            <person name="Lower S.E."/>
            <person name="Chang C.H."/>
            <person name="Bessho-Uehara M."/>
            <person name="Martin G.J."/>
            <person name="Bewick A.J."/>
            <person name="Behringer M."/>
            <person name="Debat H.J."/>
            <person name="Wong I."/>
            <person name="Day J.C."/>
            <person name="Suvorov A."/>
            <person name="Silva C.J."/>
            <person name="Stanger-Hall K.F."/>
            <person name="Hall D.W."/>
            <person name="Schmitz R.J."/>
            <person name="Nelson D.R."/>
            <person name="Lewis S.M."/>
            <person name="Shigenobu S."/>
            <person name="Bybee S.M."/>
            <person name="Larracuente A.M."/>
            <person name="Oba Y."/>
            <person name="Weng J.K."/>
        </authorList>
    </citation>
    <scope>NUCLEOTIDE SEQUENCE [LARGE SCALE GENOMIC DNA]</scope>
    <source>
        <strain evidence="3">1611_PpyrPB1</strain>
        <tissue evidence="3">Whole body</tissue>
    </source>
</reference>
<dbReference type="InterPro" id="IPR049569">
    <property type="entry name" value="HELZ_DEAD-box_1"/>
</dbReference>
<evidence type="ECO:0000259" key="1">
    <source>
        <dbReference type="Pfam" id="PF13086"/>
    </source>
</evidence>
<evidence type="ECO:0000259" key="2">
    <source>
        <dbReference type="Pfam" id="PF13087"/>
    </source>
</evidence>
<dbReference type="PANTHER" id="PTHR10887">
    <property type="entry name" value="DNA2/NAM7 HELICASE FAMILY"/>
    <property type="match status" value="1"/>
</dbReference>
<dbReference type="SUPFAM" id="SSF52540">
    <property type="entry name" value="P-loop containing nucleoside triphosphate hydrolases"/>
    <property type="match status" value="1"/>
</dbReference>
<name>A0A5N4A5I6_PHOPY</name>
<dbReference type="InterPro" id="IPR041677">
    <property type="entry name" value="DNA2/NAM7_AAA_11"/>
</dbReference>
<dbReference type="InterPro" id="IPR045055">
    <property type="entry name" value="DNA2/NAM7-like"/>
</dbReference>
<dbReference type="GO" id="GO:0043186">
    <property type="term" value="C:P granule"/>
    <property type="evidence" value="ECO:0007669"/>
    <property type="project" value="TreeGrafter"/>
</dbReference>
<feature type="domain" description="DNA2/NAM7 helicase helicase" evidence="1">
    <location>
        <begin position="712"/>
        <end position="782"/>
    </location>
</feature>
<dbReference type="InParanoid" id="A0A5N4A5I6"/>
<feature type="domain" description="DNA2/NAM7 helicase helicase" evidence="1">
    <location>
        <begin position="590"/>
        <end position="694"/>
    </location>
</feature>
<dbReference type="InterPro" id="IPR027417">
    <property type="entry name" value="P-loop_NTPase"/>
</dbReference>
<dbReference type="GO" id="GO:0004386">
    <property type="term" value="F:helicase activity"/>
    <property type="evidence" value="ECO:0007669"/>
    <property type="project" value="InterPro"/>
</dbReference>
<dbReference type="PANTHER" id="PTHR10887:SF365">
    <property type="entry name" value="HELICASE WITH ZINC FINGER DOMAIN-RELATED"/>
    <property type="match status" value="1"/>
</dbReference>
<evidence type="ECO:0008006" key="5">
    <source>
        <dbReference type="Google" id="ProtNLM"/>
    </source>
</evidence>
<dbReference type="EMBL" id="VVIM01000010">
    <property type="protein sequence ID" value="KAB0792538.1"/>
    <property type="molecule type" value="Genomic_DNA"/>
</dbReference>
<dbReference type="Proteomes" id="UP000327044">
    <property type="component" value="Unassembled WGS sequence"/>
</dbReference>
<accession>A0A5N4A5I6</accession>
<dbReference type="CDD" id="cd18077">
    <property type="entry name" value="DEXXQc_HELZ"/>
    <property type="match status" value="1"/>
</dbReference>
<dbReference type="FunFam" id="3.40.50.300:FF:000419">
    <property type="entry name" value="Probable helicase with zinc finger domain"/>
    <property type="match status" value="1"/>
</dbReference>
<feature type="domain" description="DNA2/NAM7 helicase-like C-terminal" evidence="2">
    <location>
        <begin position="791"/>
        <end position="987"/>
    </location>
</feature>
<dbReference type="CDD" id="cd18808">
    <property type="entry name" value="SF1_C_Upf1"/>
    <property type="match status" value="1"/>
</dbReference>
<keyword evidence="4" id="KW-1185">Reference proteome</keyword>
<dbReference type="InterPro" id="IPR041679">
    <property type="entry name" value="DNA2/NAM7-like_C"/>
</dbReference>
<dbReference type="Pfam" id="PF13087">
    <property type="entry name" value="AAA_12"/>
    <property type="match status" value="1"/>
</dbReference>
<gene>
    <name evidence="3" type="ORF">PPYR_14497</name>
</gene>
<evidence type="ECO:0000313" key="4">
    <source>
        <dbReference type="Proteomes" id="UP000327044"/>
    </source>
</evidence>
<dbReference type="GO" id="GO:0035194">
    <property type="term" value="P:regulatory ncRNA-mediated post-transcriptional gene silencing"/>
    <property type="evidence" value="ECO:0007669"/>
    <property type="project" value="TreeGrafter"/>
</dbReference>
<organism evidence="3 4">
    <name type="scientific">Photinus pyralis</name>
    <name type="common">Common eastern firefly</name>
    <name type="synonym">Lampyris pyralis</name>
    <dbReference type="NCBI Taxonomy" id="7054"/>
    <lineage>
        <taxon>Eukaryota</taxon>
        <taxon>Metazoa</taxon>
        <taxon>Ecdysozoa</taxon>
        <taxon>Arthropoda</taxon>
        <taxon>Hexapoda</taxon>
        <taxon>Insecta</taxon>
        <taxon>Pterygota</taxon>
        <taxon>Neoptera</taxon>
        <taxon>Endopterygota</taxon>
        <taxon>Coleoptera</taxon>
        <taxon>Polyphaga</taxon>
        <taxon>Elateriformia</taxon>
        <taxon>Elateroidea</taxon>
        <taxon>Lampyridae</taxon>
        <taxon>Lampyrinae</taxon>
        <taxon>Photinus</taxon>
    </lineage>
</organism>
<protein>
    <recommendedName>
        <fullName evidence="5">C3H1-type domain-containing protein</fullName>
    </recommendedName>
</protein>
<dbReference type="GO" id="GO:0005829">
    <property type="term" value="C:cytosol"/>
    <property type="evidence" value="ECO:0007669"/>
    <property type="project" value="TreeGrafter"/>
</dbReference>
<dbReference type="FunFam" id="3.40.50.300:FF:000453">
    <property type="entry name" value="Probable helicase with zinc finger domain"/>
    <property type="match status" value="1"/>
</dbReference>
<sequence>MPSSGTMDNKAVYFPDQQKMEQEANECFQGKEWLKAAEMYNKLLTKSQSNDLTIGYLQRRSQCLLELGQYEAVPINDLLPSCVYCNVICRDKSELKAHCQTETHLTVIMSDEGRDWHWRPPPRGLNAEKYTLCKYCDRKESCRFGVQCVEAHGLEELSEWKERYKYRKMKLQRAYEKELFGKSYTEQLLEKYLQTSNPQQIMVEKLDYVQDTCCGNLVTTVLSKSSAKQWNFTLKTNRSLHAIALLHDMHRNYFTISQVLLVTNQTTTKLDVQNNQEFLSSGSGDGALAHYQVTITFKTDIYGTFRQSVTFDFGYQPILVKHLCVDVIPAEEAQKMNDIRQEIVLSCTERWNANNADIVTFTSQNMMYTPESYTDDLCKLYPCPHADTLNLSHATVVDKKLTKNNYNSRMHELLYIEELARNEQTNKYNLSAKLHLVKSYLLSSSSVASSTAKYSNFGELYAFMNLSQDLSEDTSCGRLILSNCTSVLIGLNKKSSKRKAKVYEAVIEDKGKNVIYLRLSATTVADLGLQADTTLKAQVQFQLNRLPYCEWHYAIDKMAELKLIFPETYIEPLIPWSPQKQWCENIDNRLNLKQKEAVIAITTPISIALPPILIIGPFGTGKTFTLAQAIKQLSKNSDAKILICTHSNSAADLYIKDYLHPYVEDGHKEATPLRVYYQRRWVVTVHPIVQQYCLIQESGGIRTFQPPTYEDLDKHRIIVVTLSTSMYLSNMGLPQGYFTHILLDEAAQTMECEAIMPLSLANQNTRIVLAGDHMQLSPELFSHFAKERNLHISLLERLYDHYPSSFPCKILLCENYRAHEAIIEFTSELFYDQKLIGSGKQPRHQVFYPLTFFTARGEDVQDVNSTAFYNNSEAYEVVERVSELKRQWPKYWGDFDEHSIGIMTPYADQVFRIRSELRKRRLGSISVERVLNVQGKQFRAIFLSTVRTRRTCAGDTKDENDYGFLSNSKLLNTAITRAQSLVAVVGDPIALCSIGRCSKIWEQFIQICDQHKSLLGITWSFLKNQLDGLELKKTYGLNPLAPEFVPRKFQSESYIKLPPTSNPTYQPPMVGYSITRPQFAVPFFVYQSPAPPHLYNEYHGVNIAALPDLKKSSEWGTSVMQSSTVSELPVTNRREPLIFQQPERDLIQFLDNVHIPPAIKDNDSLHDLMNLLPENMSLANMLTQPATFHKQWFQHLLNRKGAEAAKKFEYLMLMATKRERAHVPDITVRNCPTSIDWETLCSDMLKSKMDVHNNGTDYINVPYLEQQTPDLNWFDKPVNQINFNKPVYLKDPDGVQHKPHDDHSPNLYYTNLRNGTVIGLHKTESVPLYLRQSSYKGN</sequence>